<evidence type="ECO:0000256" key="3">
    <source>
        <dbReference type="ARBA" id="ARBA00022801"/>
    </source>
</evidence>
<dbReference type="RefSeq" id="WP_092895563.1">
    <property type="nucleotide sequence ID" value="NZ_FOKK01000004.1"/>
</dbReference>
<evidence type="ECO:0000256" key="1">
    <source>
        <dbReference type="ARBA" id="ARBA00001946"/>
    </source>
</evidence>
<keyword evidence="3" id="KW-0378">Hydrolase</keyword>
<evidence type="ECO:0000313" key="7">
    <source>
        <dbReference type="Proteomes" id="UP000198790"/>
    </source>
</evidence>
<dbReference type="Pfam" id="PF04794">
    <property type="entry name" value="YdjC"/>
    <property type="match status" value="1"/>
</dbReference>
<sequence length="415" mass="47828">METFKGIVNLHVNLRQNWPSVNAKVSKVLKPNTEVEISHAIVGEPYLDSDIWYVLTNHCFVWSKAVYASSEIPLLDKKIIVTADDIGIVDQIDVGAQIALKEGWINSLAVLVNRPNDPNDEYLKRFGETLKNHSRNGCSKSLFETTHIGLHFTITSGQPVSNYTAVRLLVDNDGKFLDFRKFNKNFEKADYVNQIKGEFLAQYEKFIRVFGKEPDHLTSHHDVLTFNNPLFSFMHTWSRERGIPLRNHRFLPSSKRFWYDTLALTNVNLPSINTMNSWETSYGATDFESPEHTVVEHYGPIPPFGVTCYESAKRKKQGKLIKWISDFLVSTDTSREIVIHLIKSDLRNQRDYVKFYDPLRSSYPGIEIKYFDGRAAEYLSLNEKRPWTTHPALDLSPAYFRPFMKSDESQSFSAE</sequence>
<evidence type="ECO:0000256" key="2">
    <source>
        <dbReference type="ARBA" id="ARBA00022723"/>
    </source>
</evidence>
<dbReference type="OrthoDB" id="814854at2"/>
<dbReference type="SUPFAM" id="SSF88713">
    <property type="entry name" value="Glycoside hydrolase/deacetylase"/>
    <property type="match status" value="1"/>
</dbReference>
<keyword evidence="5" id="KW-0119">Carbohydrate metabolism</keyword>
<reference evidence="6 7" key="1">
    <citation type="submission" date="2016-10" db="EMBL/GenBank/DDBJ databases">
        <authorList>
            <person name="de Groot N.N."/>
        </authorList>
    </citation>
    <scope>NUCLEOTIDE SEQUENCE [LARGE SCALE GENOMIC DNA]</scope>
    <source>
        <strain evidence="6 7">DSM 23399</strain>
    </source>
</reference>
<name>A0A1I0Y9W4_9BACT</name>
<keyword evidence="7" id="KW-1185">Reference proteome</keyword>
<dbReference type="InterPro" id="IPR011330">
    <property type="entry name" value="Glyco_hydro/deAcase_b/a-brl"/>
</dbReference>
<dbReference type="GO" id="GO:0016787">
    <property type="term" value="F:hydrolase activity"/>
    <property type="evidence" value="ECO:0007669"/>
    <property type="project" value="UniProtKB-KW"/>
</dbReference>
<keyword evidence="4" id="KW-0460">Magnesium</keyword>
<dbReference type="GO" id="GO:0046872">
    <property type="term" value="F:metal ion binding"/>
    <property type="evidence" value="ECO:0007669"/>
    <property type="project" value="UniProtKB-KW"/>
</dbReference>
<dbReference type="PANTHER" id="PTHR31609:SF1">
    <property type="entry name" value="CARBOHYDRATE DEACETYLASE"/>
    <property type="match status" value="1"/>
</dbReference>
<comment type="cofactor">
    <cofactor evidence="1">
        <name>Mg(2+)</name>
        <dbReference type="ChEBI" id="CHEBI:18420"/>
    </cofactor>
</comment>
<keyword evidence="2" id="KW-0479">Metal-binding</keyword>
<dbReference type="EMBL" id="FOKK01000004">
    <property type="protein sequence ID" value="SFB08993.1"/>
    <property type="molecule type" value="Genomic_DNA"/>
</dbReference>
<dbReference type="GO" id="GO:0019213">
    <property type="term" value="F:deacetylase activity"/>
    <property type="evidence" value="ECO:0007669"/>
    <property type="project" value="TreeGrafter"/>
</dbReference>
<evidence type="ECO:0000313" key="6">
    <source>
        <dbReference type="EMBL" id="SFB08993.1"/>
    </source>
</evidence>
<dbReference type="Gene3D" id="3.20.20.370">
    <property type="entry name" value="Glycoside hydrolase/deacetylase"/>
    <property type="match status" value="1"/>
</dbReference>
<dbReference type="STRING" id="237018.SAMN04489723_104142"/>
<evidence type="ECO:0000256" key="5">
    <source>
        <dbReference type="ARBA" id="ARBA00023277"/>
    </source>
</evidence>
<gene>
    <name evidence="6" type="ORF">SAMN04489723_104142</name>
</gene>
<evidence type="ECO:0000256" key="4">
    <source>
        <dbReference type="ARBA" id="ARBA00022842"/>
    </source>
</evidence>
<accession>A0A1I0Y9W4</accession>
<dbReference type="InterPro" id="IPR006879">
    <property type="entry name" value="YdjC-like"/>
</dbReference>
<dbReference type="PANTHER" id="PTHR31609">
    <property type="entry name" value="YDJC DEACETYLASE FAMILY MEMBER"/>
    <property type="match status" value="1"/>
</dbReference>
<proteinExistence type="predicted"/>
<organism evidence="6 7">
    <name type="scientific">Algoriphagus aquimarinus</name>
    <dbReference type="NCBI Taxonomy" id="237018"/>
    <lineage>
        <taxon>Bacteria</taxon>
        <taxon>Pseudomonadati</taxon>
        <taxon>Bacteroidota</taxon>
        <taxon>Cytophagia</taxon>
        <taxon>Cytophagales</taxon>
        <taxon>Cyclobacteriaceae</taxon>
        <taxon>Algoriphagus</taxon>
    </lineage>
</organism>
<dbReference type="Proteomes" id="UP000198790">
    <property type="component" value="Unassembled WGS sequence"/>
</dbReference>
<protein>
    <submittedName>
        <fullName evidence="6">YdjC-like protein</fullName>
    </submittedName>
</protein>
<dbReference type="GO" id="GO:0005975">
    <property type="term" value="P:carbohydrate metabolic process"/>
    <property type="evidence" value="ECO:0007669"/>
    <property type="project" value="InterPro"/>
</dbReference>
<dbReference type="AlphaFoldDB" id="A0A1I0Y9W4"/>